<keyword evidence="4" id="KW-1185">Reference proteome</keyword>
<dbReference type="RefSeq" id="WP_067272414.1">
    <property type="nucleotide sequence ID" value="NZ_LOHS01000037.1"/>
</dbReference>
<dbReference type="GO" id="GO:0016491">
    <property type="term" value="F:oxidoreductase activity"/>
    <property type="evidence" value="ECO:0007669"/>
    <property type="project" value="UniProtKB-KW"/>
</dbReference>
<reference evidence="3 4" key="1">
    <citation type="submission" date="2015-12" db="EMBL/GenBank/DDBJ databases">
        <title>Genome sequence of Streptomyces sp. G25.</title>
        <authorList>
            <person name="Poehlein A."/>
            <person name="Roettig A."/>
            <person name="Hiessl S."/>
            <person name="Hauschild P."/>
            <person name="Schauer J."/>
            <person name="Madkour M.H."/>
            <person name="Al-Ansari A.M."/>
            <person name="Almakishah N.H."/>
            <person name="Steinbuechel A."/>
            <person name="Daniel R."/>
        </authorList>
    </citation>
    <scope>NUCLEOTIDE SEQUENCE [LARGE SCALE GENOMIC DNA]</scope>
    <source>
        <strain evidence="4">G25(2015)</strain>
    </source>
</reference>
<evidence type="ECO:0000313" key="3">
    <source>
        <dbReference type="EMBL" id="OAH15647.1"/>
    </source>
</evidence>
<dbReference type="PANTHER" id="PTHR13847">
    <property type="entry name" value="SARCOSINE DEHYDROGENASE-RELATED"/>
    <property type="match status" value="1"/>
</dbReference>
<name>A0A177HYB6_9ACTN</name>
<protein>
    <submittedName>
        <fullName evidence="3">D-amino acid dehydrogenase small subunit</fullName>
        <ecNumber evidence="3">1.4.99.6</ecNumber>
    </submittedName>
</protein>
<dbReference type="Pfam" id="PF01266">
    <property type="entry name" value="DAO"/>
    <property type="match status" value="1"/>
</dbReference>
<dbReference type="Proteomes" id="UP000077381">
    <property type="component" value="Unassembled WGS sequence"/>
</dbReference>
<dbReference type="PANTHER" id="PTHR13847:SF289">
    <property type="entry name" value="GLYCINE OXIDASE"/>
    <property type="match status" value="1"/>
</dbReference>
<dbReference type="EC" id="1.4.99.6" evidence="3"/>
<proteinExistence type="predicted"/>
<dbReference type="PRINTS" id="PR00420">
    <property type="entry name" value="RNGMNOXGNASE"/>
</dbReference>
<feature type="domain" description="FAD dependent oxidoreductase" evidence="2">
    <location>
        <begin position="16"/>
        <end position="411"/>
    </location>
</feature>
<sequence>MTQESGATRALGSGPVVVVGGGVVGLCTAYYLAAAGVPVEVVERRGLGSGVSRGNAGWVCLSHSTPVPAPGVLRYALRSLGRPDSPLYLRPLPDPAFVRWLWRFWRSSTPSAFRRGYAAIAELNRGTFDLFDGLHEAGVATTLRRPGMVHAFLSPTEARHHLTVQRQMAAGRYELPDDVTTGNEAYRLDPALSPKVRAAYLVRGEGVVDPEAFARALGDALTASGVKIHEDAEAVGFRSHGGRVAAVRTAQGEIACAAVVIAAGMRSPGLLHSLGHRLPLQAGKGYSFSVDLDPAPRHTLYFGERRAVASPIGGTTRIAGTMELSGNNNRLDWRRIVAVARASRHYLGRWFDDPDDLVTLIRDPWVGGRPFLPDGLPLIDRVPGHANAYAATGHGMLGVTLGPVTGRKLADYILTGRRPEGLVSFRFDRLRR</sequence>
<gene>
    <name evidence="3" type="primary">dadA</name>
    <name evidence="3" type="ORF">STSP_09690</name>
</gene>
<organism evidence="3 4">
    <name type="scientific">Streptomyces jeddahensis</name>
    <dbReference type="NCBI Taxonomy" id="1716141"/>
    <lineage>
        <taxon>Bacteria</taxon>
        <taxon>Bacillati</taxon>
        <taxon>Actinomycetota</taxon>
        <taxon>Actinomycetes</taxon>
        <taxon>Kitasatosporales</taxon>
        <taxon>Streptomycetaceae</taxon>
        <taxon>Streptomyces</taxon>
    </lineage>
</organism>
<dbReference type="InterPro" id="IPR036188">
    <property type="entry name" value="FAD/NAD-bd_sf"/>
</dbReference>
<evidence type="ECO:0000313" key="4">
    <source>
        <dbReference type="Proteomes" id="UP000077381"/>
    </source>
</evidence>
<keyword evidence="1 3" id="KW-0560">Oxidoreductase</keyword>
<dbReference type="SUPFAM" id="SSF51905">
    <property type="entry name" value="FAD/NAD(P)-binding domain"/>
    <property type="match status" value="1"/>
</dbReference>
<dbReference type="Gene3D" id="3.30.9.10">
    <property type="entry name" value="D-Amino Acid Oxidase, subunit A, domain 2"/>
    <property type="match status" value="1"/>
</dbReference>
<evidence type="ECO:0000256" key="1">
    <source>
        <dbReference type="ARBA" id="ARBA00023002"/>
    </source>
</evidence>
<dbReference type="Gene3D" id="3.50.50.60">
    <property type="entry name" value="FAD/NAD(P)-binding domain"/>
    <property type="match status" value="2"/>
</dbReference>
<dbReference type="SUPFAM" id="SSF54373">
    <property type="entry name" value="FAD-linked reductases, C-terminal domain"/>
    <property type="match status" value="1"/>
</dbReference>
<dbReference type="GO" id="GO:0005737">
    <property type="term" value="C:cytoplasm"/>
    <property type="evidence" value="ECO:0007669"/>
    <property type="project" value="TreeGrafter"/>
</dbReference>
<comment type="caution">
    <text evidence="3">The sequence shown here is derived from an EMBL/GenBank/DDBJ whole genome shotgun (WGS) entry which is preliminary data.</text>
</comment>
<accession>A0A177HYB6</accession>
<dbReference type="EMBL" id="LOHS01000037">
    <property type="protein sequence ID" value="OAH15647.1"/>
    <property type="molecule type" value="Genomic_DNA"/>
</dbReference>
<dbReference type="PATRIC" id="fig|1716141.3.peg.1022"/>
<dbReference type="AlphaFoldDB" id="A0A177HYB6"/>
<evidence type="ECO:0000259" key="2">
    <source>
        <dbReference type="Pfam" id="PF01266"/>
    </source>
</evidence>
<dbReference type="InterPro" id="IPR006076">
    <property type="entry name" value="FAD-dep_OxRdtase"/>
</dbReference>
<dbReference type="STRING" id="1716141.STSP_09690"/>